<evidence type="ECO:0000313" key="2">
    <source>
        <dbReference type="Proteomes" id="UP001152795"/>
    </source>
</evidence>
<organism evidence="1 2">
    <name type="scientific">Paramuricea clavata</name>
    <name type="common">Red gorgonian</name>
    <name type="synonym">Violescent sea-whip</name>
    <dbReference type="NCBI Taxonomy" id="317549"/>
    <lineage>
        <taxon>Eukaryota</taxon>
        <taxon>Metazoa</taxon>
        <taxon>Cnidaria</taxon>
        <taxon>Anthozoa</taxon>
        <taxon>Octocorallia</taxon>
        <taxon>Malacalcyonacea</taxon>
        <taxon>Plexauridae</taxon>
        <taxon>Paramuricea</taxon>
    </lineage>
</organism>
<dbReference type="InterPro" id="IPR000477">
    <property type="entry name" value="RT_dom"/>
</dbReference>
<proteinExistence type="predicted"/>
<sequence>MSVISPSQSGLITDHSAITFDIATTFKARPKIKRSVFDYNRGNFDGLRATLESVDLCGAVESAVDINHGWLKWKELFLSVVRDSIPIKTISNVNNPPWINGEIIHAIRKKETVRRKLKTSPTDVLRNKFKALRSKVKRLITESRCQFFQNISEALFNNPKRFWSVFKINSKRASVPGSMTMGSNGLDPDSARSASCPRDIAELFNDYFSSIVSGSDKTTQTDNPSSPTDSNLSELILSPDDVLAALLSLDTNKATGPDEIPPRILKECAHQIAPSLCLLFNQSLRHGSLPEEWKLANIIPIHKKGDISNVENYRPISLLCVTSKVLERCVLRNLRDYLMSLINSAQHGFIPGRSCTTQLVEVLHYIGSILDSGKQTDIIFMDMSKAFDKVSHTALINKLQQYNIGGSLLQWFTSYLHDRQQRVTTLGATSSKKPVCSGVPQGSILGPILFLLYVNDLPDAVTNSTVACFADDTKIFRRIDSITDAMLLQDDINNLQSWSTSSGLVFNEGKCKSISITRRSQPIHHLYSIKGKELALIPAENDLGIWIASDLTWSKHILDRCTRANKLLGFIKRCSGEISDARTRRTLYLSLVRSVFGYSSQVWSPQTVTLIQRMERVQRRATKYILNLPYLCSETYRERLASLGLLPLSYWHEYLDLVFFFKAVNGLVDVSHDVLPEVMSQTRTTRSSSGNQISFRPAKCKTSTYQRSFFIRASRTWNSLPTTLRSPDINIRQFKTDLQTYYLTALRECFDEEDPRTWKTICLKCNTSRYLRSELTCCF</sequence>
<dbReference type="SUPFAM" id="SSF56672">
    <property type="entry name" value="DNA/RNA polymerases"/>
    <property type="match status" value="1"/>
</dbReference>
<evidence type="ECO:0000313" key="1">
    <source>
        <dbReference type="EMBL" id="CAB4031251.1"/>
    </source>
</evidence>
<keyword evidence="2" id="KW-1185">Reference proteome</keyword>
<protein>
    <submittedName>
        <fullName evidence="1">Uncharacterized protein</fullName>
    </submittedName>
</protein>
<dbReference type="Proteomes" id="UP001152795">
    <property type="component" value="Unassembled WGS sequence"/>
</dbReference>
<reference evidence="1" key="1">
    <citation type="submission" date="2020-04" db="EMBL/GenBank/DDBJ databases">
        <authorList>
            <person name="Alioto T."/>
            <person name="Alioto T."/>
            <person name="Gomez Garrido J."/>
        </authorList>
    </citation>
    <scope>NUCLEOTIDE SEQUENCE</scope>
    <source>
        <strain evidence="1">A484AB</strain>
    </source>
</reference>
<dbReference type="PANTHER" id="PTHR33332">
    <property type="entry name" value="REVERSE TRANSCRIPTASE DOMAIN-CONTAINING PROTEIN"/>
    <property type="match status" value="1"/>
</dbReference>
<dbReference type="AlphaFoldDB" id="A0A7D9LEQ4"/>
<dbReference type="InterPro" id="IPR043502">
    <property type="entry name" value="DNA/RNA_pol_sf"/>
</dbReference>
<name>A0A7D9LEQ4_PARCT</name>
<dbReference type="EMBL" id="CACRXK020017474">
    <property type="protein sequence ID" value="CAB4031251.1"/>
    <property type="molecule type" value="Genomic_DNA"/>
</dbReference>
<dbReference type="CDD" id="cd01650">
    <property type="entry name" value="RT_nLTR_like"/>
    <property type="match status" value="1"/>
</dbReference>
<dbReference type="PROSITE" id="PS50878">
    <property type="entry name" value="RT_POL"/>
    <property type="match status" value="1"/>
</dbReference>
<gene>
    <name evidence="1" type="ORF">PACLA_8A044067</name>
</gene>
<dbReference type="Pfam" id="PF00078">
    <property type="entry name" value="RVT_1"/>
    <property type="match status" value="1"/>
</dbReference>
<dbReference type="OrthoDB" id="426210at2759"/>
<comment type="caution">
    <text evidence="1">The sequence shown here is derived from an EMBL/GenBank/DDBJ whole genome shotgun (WGS) entry which is preliminary data.</text>
</comment>
<accession>A0A7D9LEQ4</accession>